<accession>A0A5M3T4J0</accession>
<keyword evidence="2" id="KW-1185">Reference proteome</keyword>
<proteinExistence type="predicted"/>
<protein>
    <submittedName>
        <fullName evidence="1">Uncharacterized protein</fullName>
    </submittedName>
</protein>
<reference evidence="1 2" key="1">
    <citation type="journal article" date="2019" name="J Genomics">
        <title>The Draft Genome of a Hydrogen-producing Cyanobacterium, Arthrospira platensis NIES-46.</title>
        <authorList>
            <person name="Suzuki S."/>
            <person name="Yamaguchi H."/>
            <person name="Kawachi M."/>
        </authorList>
    </citation>
    <scope>NUCLEOTIDE SEQUENCE [LARGE SCALE GENOMIC DNA]</scope>
    <source>
        <strain evidence="1 2">NIES-46</strain>
    </source>
</reference>
<dbReference type="RefSeq" id="WP_014274180.1">
    <property type="nucleotide sequence ID" value="NZ_BIMW01000035.1"/>
</dbReference>
<evidence type="ECO:0000313" key="2">
    <source>
        <dbReference type="Proteomes" id="UP000326169"/>
    </source>
</evidence>
<comment type="caution">
    <text evidence="1">The sequence shown here is derived from an EMBL/GenBank/DDBJ whole genome shotgun (WGS) entry which is preliminary data.</text>
</comment>
<dbReference type="GeneID" id="301681687"/>
<gene>
    <name evidence="1" type="ORF">NIES46_07570</name>
</gene>
<sequence>MGKSLGELQQEFHGIQQRLKEAIAEYHAVRLIRSAFQVKLIFPEDKSAAAISEFHRQEQQAIADLPVNLQHIDQDIKVAVMKVKNLQATLSVKQSQIYQAQAQIIWEKLIKQSAKINELSDTLETEIKALMAITNEWEPSDEYLLPTPPVLLKISSRRVPYIYQHQNYVEIGEKLLDIQPDESP</sequence>
<evidence type="ECO:0000313" key="1">
    <source>
        <dbReference type="EMBL" id="GCE92716.1"/>
    </source>
</evidence>
<dbReference type="EMBL" id="BIMW01000035">
    <property type="protein sequence ID" value="GCE92716.1"/>
    <property type="molecule type" value="Genomic_DNA"/>
</dbReference>
<name>A0A5M3T4J0_LIMPL</name>
<dbReference type="Proteomes" id="UP000326169">
    <property type="component" value="Unassembled WGS sequence"/>
</dbReference>
<organism evidence="1 2">
    <name type="scientific">Limnospira platensis NIES-46</name>
    <dbReference type="NCBI Taxonomy" id="1236695"/>
    <lineage>
        <taxon>Bacteria</taxon>
        <taxon>Bacillati</taxon>
        <taxon>Cyanobacteriota</taxon>
        <taxon>Cyanophyceae</taxon>
        <taxon>Oscillatoriophycideae</taxon>
        <taxon>Oscillatoriales</taxon>
        <taxon>Sirenicapillariaceae</taxon>
        <taxon>Limnospira</taxon>
    </lineage>
</organism>